<proteinExistence type="predicted"/>
<evidence type="ECO:0000259" key="3">
    <source>
        <dbReference type="Pfam" id="PF26366"/>
    </source>
</evidence>
<dbReference type="PROSITE" id="PS51257">
    <property type="entry name" value="PROKAR_LIPOPROTEIN"/>
    <property type="match status" value="1"/>
</dbReference>
<accession>A0ABV5YDG6</accession>
<evidence type="ECO:0000313" key="4">
    <source>
        <dbReference type="EMBL" id="MFB9833085.1"/>
    </source>
</evidence>
<organism evidence="4 5">
    <name type="scientific">Actinoallomurus acaciae</name>
    <dbReference type="NCBI Taxonomy" id="502577"/>
    <lineage>
        <taxon>Bacteria</taxon>
        <taxon>Bacillati</taxon>
        <taxon>Actinomycetota</taxon>
        <taxon>Actinomycetes</taxon>
        <taxon>Streptosporangiales</taxon>
        <taxon>Thermomonosporaceae</taxon>
        <taxon>Actinoallomurus</taxon>
    </lineage>
</organism>
<feature type="region of interest" description="Disordered" evidence="1">
    <location>
        <begin position="22"/>
        <end position="46"/>
    </location>
</feature>
<feature type="domain" description="DUF8094" evidence="3">
    <location>
        <begin position="49"/>
        <end position="338"/>
    </location>
</feature>
<dbReference type="EMBL" id="JBHLZP010000073">
    <property type="protein sequence ID" value="MFB9833085.1"/>
    <property type="molecule type" value="Genomic_DNA"/>
</dbReference>
<feature type="chain" id="PRO_5047027149" description="DUF8094 domain-containing protein" evidence="2">
    <location>
        <begin position="17"/>
        <end position="350"/>
    </location>
</feature>
<dbReference type="InterPro" id="IPR058407">
    <property type="entry name" value="DUF8094"/>
</dbReference>
<keyword evidence="5" id="KW-1185">Reference proteome</keyword>
<dbReference type="Pfam" id="PF26366">
    <property type="entry name" value="DUF8094"/>
    <property type="match status" value="1"/>
</dbReference>
<evidence type="ECO:0000256" key="2">
    <source>
        <dbReference type="SAM" id="SignalP"/>
    </source>
</evidence>
<name>A0ABV5YDG6_9ACTN</name>
<dbReference type="RefSeq" id="WP_378200033.1">
    <property type="nucleotide sequence ID" value="NZ_JBHLZP010000073.1"/>
</dbReference>
<feature type="signal peptide" evidence="2">
    <location>
        <begin position="1"/>
        <end position="16"/>
    </location>
</feature>
<keyword evidence="2" id="KW-0732">Signal</keyword>
<evidence type="ECO:0000313" key="5">
    <source>
        <dbReference type="Proteomes" id="UP001589627"/>
    </source>
</evidence>
<evidence type="ECO:0000256" key="1">
    <source>
        <dbReference type="SAM" id="MobiDB-lite"/>
    </source>
</evidence>
<reference evidence="4 5" key="1">
    <citation type="submission" date="2024-09" db="EMBL/GenBank/DDBJ databases">
        <authorList>
            <person name="Sun Q."/>
            <person name="Mori K."/>
        </authorList>
    </citation>
    <scope>NUCLEOTIDE SEQUENCE [LARGE SCALE GENOMIC DNA]</scope>
    <source>
        <strain evidence="4 5">TBRC 0563</strain>
    </source>
</reference>
<protein>
    <recommendedName>
        <fullName evidence="3">DUF8094 domain-containing protein</fullName>
    </recommendedName>
</protein>
<gene>
    <name evidence="4" type="ORF">ACFFNX_12895</name>
</gene>
<comment type="caution">
    <text evidence="4">The sequence shown here is derived from an EMBL/GenBank/DDBJ whole genome shotgun (WGS) entry which is preliminary data.</text>
</comment>
<sequence length="350" mass="36881">MRTAVASALATAVALAGLTGCSGGSHEQARTKPVAAESSPDTSPPPVPLTLAVAAKAFQSFVTNEDVARASGDERLALWWTSEGQSQLTAAAFRRAMAAGDPVPRYRYGTPTLYVPKLKAEGQQWFVASVRRTLADGKGAHTVLMGFVKSKPTMRWRLSLATLLDKKQKPPKIAVDDQGYARPLATFDTGLLIPPRDVPPIQATLAEEGPGNVAAKVMATGRHTTSYYTSDQKAAKPKKGSGLKVDTVYATTSFPIFPLATTDGGGIVLYALSRDAVSTKSKKKPGHVPIPKDAAPFVEPDLVHNELDVNQTLQFATLVPPATKKGATSEEKAAIIAADGGTIKATVPVK</sequence>
<dbReference type="Proteomes" id="UP001589627">
    <property type="component" value="Unassembled WGS sequence"/>
</dbReference>